<accession>A0A381QI85</accession>
<dbReference type="AlphaFoldDB" id="A0A381QI85"/>
<evidence type="ECO:0008006" key="2">
    <source>
        <dbReference type="Google" id="ProtNLM"/>
    </source>
</evidence>
<protein>
    <recommendedName>
        <fullName evidence="2">Small CPxCG-related zinc finger protein</fullName>
    </recommendedName>
</protein>
<name>A0A381QI85_9ZZZZ</name>
<reference evidence="1" key="1">
    <citation type="submission" date="2018-05" db="EMBL/GenBank/DDBJ databases">
        <authorList>
            <person name="Lanie J.A."/>
            <person name="Ng W.-L."/>
            <person name="Kazmierczak K.M."/>
            <person name="Andrzejewski T.M."/>
            <person name="Davidsen T.M."/>
            <person name="Wayne K.J."/>
            <person name="Tettelin H."/>
            <person name="Glass J.I."/>
            <person name="Rusch D."/>
            <person name="Podicherti R."/>
            <person name="Tsui H.-C.T."/>
            <person name="Winkler M.E."/>
        </authorList>
    </citation>
    <scope>NUCLEOTIDE SEQUENCE</scope>
</reference>
<gene>
    <name evidence="1" type="ORF">METZ01_LOCUS31885</name>
</gene>
<sequence>MDVPESIICVDCGGLCRRLSYEEPDEGFQPGDVVAYRCRDCLDRWDIIVEDE</sequence>
<organism evidence="1">
    <name type="scientific">marine metagenome</name>
    <dbReference type="NCBI Taxonomy" id="408172"/>
    <lineage>
        <taxon>unclassified sequences</taxon>
        <taxon>metagenomes</taxon>
        <taxon>ecological metagenomes</taxon>
    </lineage>
</organism>
<dbReference type="EMBL" id="UINC01001372">
    <property type="protein sequence ID" value="SUZ79031.1"/>
    <property type="molecule type" value="Genomic_DNA"/>
</dbReference>
<evidence type="ECO:0000313" key="1">
    <source>
        <dbReference type="EMBL" id="SUZ79031.1"/>
    </source>
</evidence>
<proteinExistence type="predicted"/>